<dbReference type="EMBL" id="JBBLZC010000004">
    <property type="protein sequence ID" value="MEK0082728.1"/>
    <property type="molecule type" value="Genomic_DNA"/>
</dbReference>
<dbReference type="PANTHER" id="PTHR38826:SF5">
    <property type="entry name" value="RIBONUCLEASE VAPC13"/>
    <property type="match status" value="1"/>
</dbReference>
<protein>
    <submittedName>
        <fullName evidence="2">Type II toxin-antitoxin system VapC family toxin</fullName>
    </submittedName>
</protein>
<proteinExistence type="predicted"/>
<reference evidence="2 3" key="1">
    <citation type="submission" date="2024-01" db="EMBL/GenBank/DDBJ databases">
        <title>Multi-omics insights into the function and evolution of sodium benzoate biodegradation pathways in Benzoatithermus flavus gen. nov., sp. nov. from hot spring.</title>
        <authorList>
            <person name="Hu C.-J."/>
            <person name="Li W.-J."/>
        </authorList>
    </citation>
    <scope>NUCLEOTIDE SEQUENCE [LARGE SCALE GENOMIC DNA]</scope>
    <source>
        <strain evidence="2 3">SYSU G07066</strain>
    </source>
</reference>
<dbReference type="Pfam" id="PF01850">
    <property type="entry name" value="PIN"/>
    <property type="match status" value="1"/>
</dbReference>
<dbReference type="Gene3D" id="3.40.50.1010">
    <property type="entry name" value="5'-nuclease"/>
    <property type="match status" value="1"/>
</dbReference>
<dbReference type="SUPFAM" id="SSF88723">
    <property type="entry name" value="PIN domain-like"/>
    <property type="match status" value="1"/>
</dbReference>
<dbReference type="RefSeq" id="WP_418158569.1">
    <property type="nucleotide sequence ID" value="NZ_JBBLZC010000004.1"/>
</dbReference>
<dbReference type="PANTHER" id="PTHR38826">
    <property type="entry name" value="RIBONUCLEASE VAPC13"/>
    <property type="match status" value="1"/>
</dbReference>
<evidence type="ECO:0000313" key="3">
    <source>
        <dbReference type="Proteomes" id="UP001375743"/>
    </source>
</evidence>
<sequence>MSRCRDPSRCQYPDVIGAEHPHEKPSADLLERIGAGAVEAIIDAEMLQELLHRYRTIGRWETASKVYGLTRRLFPMVLPVTAEIMDEAHDLMDCYHNLMARDGVRAAVVRLHDLDAICSYDRAFDVIAGLQRVEPDAILA</sequence>
<evidence type="ECO:0000259" key="1">
    <source>
        <dbReference type="Pfam" id="PF01850"/>
    </source>
</evidence>
<accession>A0ABU8XQM8</accession>
<evidence type="ECO:0000313" key="2">
    <source>
        <dbReference type="EMBL" id="MEK0082728.1"/>
    </source>
</evidence>
<dbReference type="InterPro" id="IPR052106">
    <property type="entry name" value="PINc/VapC_TA"/>
</dbReference>
<feature type="domain" description="PIN" evidence="1">
    <location>
        <begin position="18"/>
        <end position="129"/>
    </location>
</feature>
<comment type="caution">
    <text evidence="2">The sequence shown here is derived from an EMBL/GenBank/DDBJ whole genome shotgun (WGS) entry which is preliminary data.</text>
</comment>
<dbReference type="Proteomes" id="UP001375743">
    <property type="component" value="Unassembled WGS sequence"/>
</dbReference>
<name>A0ABU8XQM8_9PROT</name>
<gene>
    <name evidence="2" type="ORF">U1T56_06175</name>
</gene>
<dbReference type="InterPro" id="IPR002716">
    <property type="entry name" value="PIN_dom"/>
</dbReference>
<dbReference type="InterPro" id="IPR029060">
    <property type="entry name" value="PIN-like_dom_sf"/>
</dbReference>
<keyword evidence="3" id="KW-1185">Reference proteome</keyword>
<organism evidence="2 3">
    <name type="scientific">Benzoatithermus flavus</name>
    <dbReference type="NCBI Taxonomy" id="3108223"/>
    <lineage>
        <taxon>Bacteria</taxon>
        <taxon>Pseudomonadati</taxon>
        <taxon>Pseudomonadota</taxon>
        <taxon>Alphaproteobacteria</taxon>
        <taxon>Geminicoccales</taxon>
        <taxon>Geminicoccaceae</taxon>
        <taxon>Benzoatithermus</taxon>
    </lineage>
</organism>